<dbReference type="InterPro" id="IPR018719">
    <property type="entry name" value="DUF2243_membrane"/>
</dbReference>
<dbReference type="Pfam" id="PF10002">
    <property type="entry name" value="DUF2243"/>
    <property type="match status" value="1"/>
</dbReference>
<feature type="transmembrane region" description="Helical" evidence="1">
    <location>
        <begin position="22"/>
        <end position="47"/>
    </location>
</feature>
<organism evidence="2 3">
    <name type="scientific">Microbacterium paraoxydans</name>
    <dbReference type="NCBI Taxonomy" id="199592"/>
    <lineage>
        <taxon>Bacteria</taxon>
        <taxon>Bacillati</taxon>
        <taxon>Actinomycetota</taxon>
        <taxon>Actinomycetes</taxon>
        <taxon>Micrococcales</taxon>
        <taxon>Microbacteriaceae</taxon>
        <taxon>Microbacterium</taxon>
    </lineage>
</organism>
<keyword evidence="1" id="KW-0472">Membrane</keyword>
<evidence type="ECO:0000256" key="1">
    <source>
        <dbReference type="SAM" id="Phobius"/>
    </source>
</evidence>
<accession>A0A1H1QY19</accession>
<evidence type="ECO:0000313" key="2">
    <source>
        <dbReference type="EMBL" id="SDS27749.1"/>
    </source>
</evidence>
<dbReference type="Proteomes" id="UP000182126">
    <property type="component" value="Chromosome I"/>
</dbReference>
<gene>
    <name evidence="2" type="ORF">SAMN04489809_1495</name>
</gene>
<keyword evidence="1" id="KW-0812">Transmembrane</keyword>
<feature type="transmembrane region" description="Helical" evidence="1">
    <location>
        <begin position="67"/>
        <end position="87"/>
    </location>
</feature>
<dbReference type="eggNOG" id="COG4329">
    <property type="taxonomic scope" value="Bacteria"/>
</dbReference>
<protein>
    <submittedName>
        <fullName evidence="2">Uncharacterized membrane protein</fullName>
    </submittedName>
</protein>
<sequence length="162" mass="18028">MEGPDDADPMTSAAPSRLDRRLLLSGFLFGCGIAASMIDLFVFHLVLHWHHFYDLSTSDVALVSDGFFHAFGWFLTILGTFLLADVRRRGPLRWTRWTGAVIAGVGFFQLFDGVVDHKLLGIHQIRYGVDLVLYDTVWIVSAVVLLAAGALTVWRTRPAPRG</sequence>
<name>A0A1H1QY19_9MICO</name>
<feature type="transmembrane region" description="Helical" evidence="1">
    <location>
        <begin position="131"/>
        <end position="154"/>
    </location>
</feature>
<feature type="transmembrane region" description="Helical" evidence="1">
    <location>
        <begin position="94"/>
        <end position="111"/>
    </location>
</feature>
<evidence type="ECO:0000313" key="3">
    <source>
        <dbReference type="Proteomes" id="UP000182126"/>
    </source>
</evidence>
<dbReference type="EMBL" id="LT629770">
    <property type="protein sequence ID" value="SDS27749.1"/>
    <property type="molecule type" value="Genomic_DNA"/>
</dbReference>
<dbReference type="AlphaFoldDB" id="A0A1H1QY19"/>
<keyword evidence="1" id="KW-1133">Transmembrane helix</keyword>
<proteinExistence type="predicted"/>
<reference evidence="2 3" key="1">
    <citation type="submission" date="2016-10" db="EMBL/GenBank/DDBJ databases">
        <authorList>
            <person name="de Groot N.N."/>
        </authorList>
    </citation>
    <scope>NUCLEOTIDE SEQUENCE [LARGE SCALE GENOMIC DNA]</scope>
    <source>
        <strain evidence="2 3">DSM 15019</strain>
    </source>
</reference>